<dbReference type="GeneID" id="31016092"/>
<evidence type="ECO:0000256" key="2">
    <source>
        <dbReference type="SAM" id="MobiDB-lite"/>
    </source>
</evidence>
<keyword evidence="4" id="KW-1185">Reference proteome</keyword>
<evidence type="ECO:0000313" key="3">
    <source>
        <dbReference type="EMBL" id="OJD32129.1"/>
    </source>
</evidence>
<name>A0A1J9QUQ3_9PEZI</name>
<feature type="compositionally biased region" description="Basic and acidic residues" evidence="2">
    <location>
        <begin position="342"/>
        <end position="352"/>
    </location>
</feature>
<feature type="region of interest" description="Disordered" evidence="2">
    <location>
        <begin position="98"/>
        <end position="119"/>
    </location>
</feature>
<proteinExistence type="predicted"/>
<keyword evidence="1" id="KW-0175">Coiled coil</keyword>
<comment type="caution">
    <text evidence="3">The sequence shown here is derived from an EMBL/GenBank/DDBJ whole genome shotgun (WGS) entry which is preliminary data.</text>
</comment>
<protein>
    <submittedName>
        <fullName evidence="3">Protein piccolo</fullName>
    </submittedName>
</protein>
<feature type="coiled-coil region" evidence="1">
    <location>
        <begin position="162"/>
        <end position="189"/>
    </location>
</feature>
<feature type="compositionally biased region" description="Basic and acidic residues" evidence="2">
    <location>
        <begin position="196"/>
        <end position="205"/>
    </location>
</feature>
<feature type="region of interest" description="Disordered" evidence="2">
    <location>
        <begin position="1"/>
        <end position="73"/>
    </location>
</feature>
<dbReference type="OrthoDB" id="3926908at2759"/>
<organism evidence="3 4">
    <name type="scientific">Diplodia corticola</name>
    <dbReference type="NCBI Taxonomy" id="236234"/>
    <lineage>
        <taxon>Eukaryota</taxon>
        <taxon>Fungi</taxon>
        <taxon>Dikarya</taxon>
        <taxon>Ascomycota</taxon>
        <taxon>Pezizomycotina</taxon>
        <taxon>Dothideomycetes</taxon>
        <taxon>Dothideomycetes incertae sedis</taxon>
        <taxon>Botryosphaeriales</taxon>
        <taxon>Botryosphaeriaceae</taxon>
        <taxon>Diplodia</taxon>
    </lineage>
</organism>
<feature type="region of interest" description="Disordered" evidence="2">
    <location>
        <begin position="295"/>
        <end position="352"/>
    </location>
</feature>
<sequence>MPEIPITPGSPSRSANEDTPMDDVPPINSMPTRPPAEVPYNREFEDSVMRAILDPPPTNDGIESHGPLPAFLLGRDTVPHEELPLPLDDPRRQYKSEIPGIKLTHPTGAYEGGNPDPTEEDKAWVRAWMERNNIKTKEDLDRGKAEATQEVLDEMRKRARARKAAIEEREKVEKELKALNDQREVELKAQRSIIEKAKAKKEERRAKRTKLAAPVDEAPRRKPPSTEPRDDTEMTDFAPTQDLTHPVERTPSNEAPTSVTPPNVTKRAPPTAPANMRAPKPWSYLSAPPISNGTSVMTPALTKQGPPIAPASMRMGKISSYSGPSHGKWGLPAAQPATTGKIPDHAHTKMNM</sequence>
<gene>
    <name evidence="3" type="ORF">BKCO1_4100067</name>
</gene>
<evidence type="ECO:0000313" key="4">
    <source>
        <dbReference type="Proteomes" id="UP000183809"/>
    </source>
</evidence>
<dbReference type="AlphaFoldDB" id="A0A1J9QUQ3"/>
<dbReference type="RefSeq" id="XP_020128389.1">
    <property type="nucleotide sequence ID" value="XM_020275831.1"/>
</dbReference>
<dbReference type="Proteomes" id="UP000183809">
    <property type="component" value="Unassembled WGS sequence"/>
</dbReference>
<feature type="region of interest" description="Disordered" evidence="2">
    <location>
        <begin position="196"/>
        <end position="280"/>
    </location>
</feature>
<accession>A0A1J9QUQ3</accession>
<evidence type="ECO:0000256" key="1">
    <source>
        <dbReference type="SAM" id="Coils"/>
    </source>
</evidence>
<dbReference type="EMBL" id="MNUE01000041">
    <property type="protein sequence ID" value="OJD32129.1"/>
    <property type="molecule type" value="Genomic_DNA"/>
</dbReference>
<reference evidence="3 4" key="1">
    <citation type="submission" date="2016-10" db="EMBL/GenBank/DDBJ databases">
        <title>Proteomics and genomics reveal pathogen-plant mechanisms compatible with a hemibiotrophic lifestyle of Diplodia corticola.</title>
        <authorList>
            <person name="Fernandes I."/>
            <person name="De Jonge R."/>
            <person name="Van De Peer Y."/>
            <person name="Devreese B."/>
            <person name="Alves A."/>
            <person name="Esteves A.C."/>
        </authorList>
    </citation>
    <scope>NUCLEOTIDE SEQUENCE [LARGE SCALE GENOMIC DNA]</scope>
    <source>
        <strain evidence="3 4">CBS 112549</strain>
    </source>
</reference>
<feature type="compositionally biased region" description="Polar residues" evidence="2">
    <location>
        <begin position="250"/>
        <end position="263"/>
    </location>
</feature>